<proteinExistence type="inferred from homology"/>
<dbReference type="PANTHER" id="PTHR34106">
    <property type="entry name" value="GLYCOSIDASE"/>
    <property type="match status" value="1"/>
</dbReference>
<protein>
    <submittedName>
        <fullName evidence="4">Glycoside hydrolase family 130 protein</fullName>
    </submittedName>
</protein>
<evidence type="ECO:0000256" key="3">
    <source>
        <dbReference type="ARBA" id="ARBA00024356"/>
    </source>
</evidence>
<evidence type="ECO:0000256" key="1">
    <source>
        <dbReference type="ARBA" id="ARBA00022676"/>
    </source>
</evidence>
<dbReference type="RefSeq" id="WP_270877851.1">
    <property type="nucleotide sequence ID" value="NZ_JAQFVF010000009.1"/>
</dbReference>
<dbReference type="PIRSF" id="PIRSF016202">
    <property type="entry name" value="PH1107"/>
    <property type="match status" value="1"/>
</dbReference>
<dbReference type="PANTHER" id="PTHR34106:SF5">
    <property type="entry name" value="GLYCOSIDASE"/>
    <property type="match status" value="1"/>
</dbReference>
<accession>A0ABW0KIW6</accession>
<sequence>MTMTKDTQSISWQLGPFIKADACNPCLEPDIQNRFVCPITGSDVRWEEKDVFNPAAVVRQGSVHLLYRAEDTVGRHAGTSRIGLASSADGRHFAKRPEPVLSPAPDVFQHLEWEGGCEDPRIAQDEAGIYYLTYTAYDGDKARLCVASSPDLLTWTKHGTAFGAALNGKYSDIWCKSGSIVTRREGERFIATKINGKYWMYWGESHIYAATSDDLIRWEPIETNDFRDYSEEPILAPVLRRRLHRFDSTLVEPGPQAVITKHGILLIYNGRNDEVHGDPAYAAGAYCAGQALFDLADPTVVIARSSAPFLVPDKDYETSGQVNHVCFVEGLVYHNEEWLLYYGTADSKIAVAVCQDAG</sequence>
<keyword evidence="2" id="KW-0808">Transferase</keyword>
<dbReference type="InterPro" id="IPR007184">
    <property type="entry name" value="Mannoside_phosphorylase"/>
</dbReference>
<organism evidence="4 5">
    <name type="scientific">Paenibacillus aestuarii</name>
    <dbReference type="NCBI Taxonomy" id="516965"/>
    <lineage>
        <taxon>Bacteria</taxon>
        <taxon>Bacillati</taxon>
        <taxon>Bacillota</taxon>
        <taxon>Bacilli</taxon>
        <taxon>Bacillales</taxon>
        <taxon>Paenibacillaceae</taxon>
        <taxon>Paenibacillus</taxon>
    </lineage>
</organism>
<dbReference type="CDD" id="cd18610">
    <property type="entry name" value="GH130_BT3780-like"/>
    <property type="match status" value="1"/>
</dbReference>
<name>A0ABW0KIW6_9BACL</name>
<comment type="similarity">
    <text evidence="3">Belongs to the glycosyl hydrolase 130 family.</text>
</comment>
<keyword evidence="4" id="KW-0378">Hydrolase</keyword>
<dbReference type="Pfam" id="PF04041">
    <property type="entry name" value="Glyco_hydro_130"/>
    <property type="match status" value="1"/>
</dbReference>
<evidence type="ECO:0000313" key="4">
    <source>
        <dbReference type="EMBL" id="MFC5452693.1"/>
    </source>
</evidence>
<evidence type="ECO:0000256" key="2">
    <source>
        <dbReference type="ARBA" id="ARBA00022679"/>
    </source>
</evidence>
<dbReference type="EMBL" id="JBHSMJ010000063">
    <property type="protein sequence ID" value="MFC5452693.1"/>
    <property type="molecule type" value="Genomic_DNA"/>
</dbReference>
<reference evidence="5" key="1">
    <citation type="journal article" date="2019" name="Int. J. Syst. Evol. Microbiol.">
        <title>The Global Catalogue of Microorganisms (GCM) 10K type strain sequencing project: providing services to taxonomists for standard genome sequencing and annotation.</title>
        <authorList>
            <consortium name="The Broad Institute Genomics Platform"/>
            <consortium name="The Broad Institute Genome Sequencing Center for Infectious Disease"/>
            <person name="Wu L."/>
            <person name="Ma J."/>
        </authorList>
    </citation>
    <scope>NUCLEOTIDE SEQUENCE [LARGE SCALE GENOMIC DNA]</scope>
    <source>
        <strain evidence="5">KACC 11904</strain>
    </source>
</reference>
<dbReference type="GO" id="GO:0016787">
    <property type="term" value="F:hydrolase activity"/>
    <property type="evidence" value="ECO:0007669"/>
    <property type="project" value="UniProtKB-KW"/>
</dbReference>
<evidence type="ECO:0000313" key="5">
    <source>
        <dbReference type="Proteomes" id="UP001596044"/>
    </source>
</evidence>
<dbReference type="Proteomes" id="UP001596044">
    <property type="component" value="Unassembled WGS sequence"/>
</dbReference>
<comment type="caution">
    <text evidence="4">The sequence shown here is derived from an EMBL/GenBank/DDBJ whole genome shotgun (WGS) entry which is preliminary data.</text>
</comment>
<dbReference type="InterPro" id="IPR023296">
    <property type="entry name" value="Glyco_hydro_beta-prop_sf"/>
</dbReference>
<dbReference type="SUPFAM" id="SSF75005">
    <property type="entry name" value="Arabinanase/levansucrase/invertase"/>
    <property type="match status" value="1"/>
</dbReference>
<gene>
    <name evidence="4" type="ORF">ACFPOG_31290</name>
</gene>
<keyword evidence="1" id="KW-0328">Glycosyltransferase</keyword>
<dbReference type="Gene3D" id="2.115.10.20">
    <property type="entry name" value="Glycosyl hydrolase domain, family 43"/>
    <property type="match status" value="1"/>
</dbReference>
<keyword evidence="5" id="KW-1185">Reference proteome</keyword>